<dbReference type="PROSITE" id="PS00372">
    <property type="entry name" value="PTS_EIIA_TYPE_2_HIS"/>
    <property type="match status" value="1"/>
</dbReference>
<dbReference type="Gene3D" id="3.40.930.10">
    <property type="entry name" value="Mannitol-specific EII, Chain A"/>
    <property type="match status" value="1"/>
</dbReference>
<evidence type="ECO:0000259" key="2">
    <source>
        <dbReference type="PROSITE" id="PS51094"/>
    </source>
</evidence>
<dbReference type="NCBIfam" id="TIGR01419">
    <property type="entry name" value="nitro_reg_IIA"/>
    <property type="match status" value="1"/>
</dbReference>
<evidence type="ECO:0000256" key="1">
    <source>
        <dbReference type="SAM" id="MobiDB-lite"/>
    </source>
</evidence>
<dbReference type="InterPro" id="IPR016152">
    <property type="entry name" value="PTrfase/Anion_transptr"/>
</dbReference>
<dbReference type="PROSITE" id="PS51094">
    <property type="entry name" value="PTS_EIIA_TYPE_2"/>
    <property type="match status" value="1"/>
</dbReference>
<dbReference type="EMBL" id="JSUM01000014">
    <property type="protein sequence ID" value="KGQ69928.1"/>
    <property type="molecule type" value="Genomic_DNA"/>
</dbReference>
<evidence type="ECO:0000313" key="4">
    <source>
        <dbReference type="Proteomes" id="UP000030380"/>
    </source>
</evidence>
<dbReference type="GO" id="GO:0008982">
    <property type="term" value="F:protein-N(PI)-phosphohistidine-sugar phosphotransferase activity"/>
    <property type="evidence" value="ECO:0007669"/>
    <property type="project" value="InterPro"/>
</dbReference>
<dbReference type="STRING" id="505317.OA57_09900"/>
<evidence type="ECO:0000313" key="3">
    <source>
        <dbReference type="EMBL" id="KGQ69928.1"/>
    </source>
</evidence>
<dbReference type="InterPro" id="IPR051541">
    <property type="entry name" value="PTS_SugarTrans_NitroReg"/>
</dbReference>
<dbReference type="Pfam" id="PF00359">
    <property type="entry name" value="PTS_EIIA_2"/>
    <property type="match status" value="1"/>
</dbReference>
<proteinExistence type="predicted"/>
<dbReference type="RefSeq" id="WP_034617052.1">
    <property type="nucleotide sequence ID" value="NZ_JSUM01000014.1"/>
</dbReference>
<dbReference type="SUPFAM" id="SSF55804">
    <property type="entry name" value="Phoshotransferase/anion transport protein"/>
    <property type="match status" value="1"/>
</dbReference>
<name>A0A0A3AKK4_9PAST</name>
<gene>
    <name evidence="3" type="ORF">OA57_09900</name>
</gene>
<feature type="region of interest" description="Disordered" evidence="1">
    <location>
        <begin position="152"/>
        <end position="172"/>
    </location>
</feature>
<dbReference type="Proteomes" id="UP000030380">
    <property type="component" value="Unassembled WGS sequence"/>
</dbReference>
<accession>A0A0A3AKK4</accession>
<dbReference type="OrthoDB" id="95460at2"/>
<dbReference type="InterPro" id="IPR006320">
    <property type="entry name" value="PTS_Nitro_regul"/>
</dbReference>
<protein>
    <recommendedName>
        <fullName evidence="2">PTS EIIA type-2 domain-containing protein</fullName>
    </recommendedName>
</protein>
<organism evidence="3 4">
    <name type="scientific">Chelonobacter oris</name>
    <dbReference type="NCBI Taxonomy" id="505317"/>
    <lineage>
        <taxon>Bacteria</taxon>
        <taxon>Pseudomonadati</taxon>
        <taxon>Pseudomonadota</taxon>
        <taxon>Gammaproteobacteria</taxon>
        <taxon>Pasteurellales</taxon>
        <taxon>Pasteurellaceae</taxon>
        <taxon>Chelonobacter</taxon>
    </lineage>
</organism>
<dbReference type="PANTHER" id="PTHR47738">
    <property type="entry name" value="PTS SYSTEM FRUCTOSE-LIKE EIIA COMPONENT-RELATED"/>
    <property type="match status" value="1"/>
</dbReference>
<dbReference type="GO" id="GO:0030295">
    <property type="term" value="F:protein kinase activator activity"/>
    <property type="evidence" value="ECO:0007669"/>
    <property type="project" value="TreeGrafter"/>
</dbReference>
<dbReference type="PANTHER" id="PTHR47738:SF1">
    <property type="entry name" value="NITROGEN REGULATORY PROTEIN"/>
    <property type="match status" value="1"/>
</dbReference>
<feature type="domain" description="PTS EIIA type-2" evidence="2">
    <location>
        <begin position="5"/>
        <end position="148"/>
    </location>
</feature>
<keyword evidence="4" id="KW-1185">Reference proteome</keyword>
<dbReference type="CDD" id="cd00211">
    <property type="entry name" value="PTS_IIA_fru"/>
    <property type="match status" value="1"/>
</dbReference>
<reference evidence="3 4" key="1">
    <citation type="submission" date="2014-11" db="EMBL/GenBank/DDBJ databases">
        <title>Draft genome sequence of Chelonobacter oris 1662T, associated with respiratory disease in Hermann's Tortoises.</title>
        <authorList>
            <person name="Kudirkiene E."/>
            <person name="Hansen M.J."/>
            <person name="Bojesen A.M."/>
        </authorList>
    </citation>
    <scope>NUCLEOTIDE SEQUENCE [LARGE SCALE GENOMIC DNA]</scope>
    <source>
        <strain evidence="3 4">1662</strain>
    </source>
</reference>
<comment type="caution">
    <text evidence="3">The sequence shown here is derived from an EMBL/GenBank/DDBJ whole genome shotgun (WGS) entry which is preliminary data.</text>
</comment>
<feature type="compositionally biased region" description="Basic and acidic residues" evidence="1">
    <location>
        <begin position="162"/>
        <end position="172"/>
    </location>
</feature>
<sequence>MKFTHLLTSDNIRQGVMASSKKRVLEILSEIVTAQTGGETQICFETLCEREKVGCTALGNGLALPHAKLPEGSKPIAIFLQLVNPIDYKALDNRAVDLVFALFIPENLCANCKPLLPEIAKKLNNKTLIKQLRAAQSEEEIWNIFAKLDLHEEQDGSPTDPQPEHSAEHAAA</sequence>
<dbReference type="InterPro" id="IPR002178">
    <property type="entry name" value="PTS_EIIA_type-2_dom"/>
</dbReference>
<dbReference type="GO" id="GO:0009401">
    <property type="term" value="P:phosphoenolpyruvate-dependent sugar phosphotransferase system"/>
    <property type="evidence" value="ECO:0007669"/>
    <property type="project" value="InterPro"/>
</dbReference>
<dbReference type="AlphaFoldDB" id="A0A0A3AKK4"/>